<gene>
    <name evidence="1" type="ORF">FWK35_00031863</name>
</gene>
<evidence type="ECO:0000313" key="2">
    <source>
        <dbReference type="Proteomes" id="UP000478052"/>
    </source>
</evidence>
<keyword evidence="2" id="KW-1185">Reference proteome</keyword>
<accession>A0A6G0W3E8</accession>
<proteinExistence type="predicted"/>
<sequence length="88" mass="10683">MKRNFYKLRETLPLRHYERSDECIDFTMIITNRNNASISNIGGSFRWQSEYPWLHYRVSLNQKFGLPKKLENCNDNDLSSNYFKYFMS</sequence>
<comment type="caution">
    <text evidence="1">The sequence shown here is derived from an EMBL/GenBank/DDBJ whole genome shotgun (WGS) entry which is preliminary data.</text>
</comment>
<dbReference type="EMBL" id="VUJU01009170">
    <property type="protein sequence ID" value="KAF0721502.1"/>
    <property type="molecule type" value="Genomic_DNA"/>
</dbReference>
<organism evidence="1 2">
    <name type="scientific">Aphis craccivora</name>
    <name type="common">Cowpea aphid</name>
    <dbReference type="NCBI Taxonomy" id="307492"/>
    <lineage>
        <taxon>Eukaryota</taxon>
        <taxon>Metazoa</taxon>
        <taxon>Ecdysozoa</taxon>
        <taxon>Arthropoda</taxon>
        <taxon>Hexapoda</taxon>
        <taxon>Insecta</taxon>
        <taxon>Pterygota</taxon>
        <taxon>Neoptera</taxon>
        <taxon>Paraneoptera</taxon>
        <taxon>Hemiptera</taxon>
        <taxon>Sternorrhyncha</taxon>
        <taxon>Aphidomorpha</taxon>
        <taxon>Aphidoidea</taxon>
        <taxon>Aphididae</taxon>
        <taxon>Aphidini</taxon>
        <taxon>Aphis</taxon>
        <taxon>Aphis</taxon>
    </lineage>
</organism>
<evidence type="ECO:0000313" key="1">
    <source>
        <dbReference type="EMBL" id="KAF0721502.1"/>
    </source>
</evidence>
<name>A0A6G0W3E8_APHCR</name>
<reference evidence="1 2" key="1">
    <citation type="submission" date="2019-08" db="EMBL/GenBank/DDBJ databases">
        <title>Whole genome of Aphis craccivora.</title>
        <authorList>
            <person name="Voronova N.V."/>
            <person name="Shulinski R.S."/>
            <person name="Bandarenka Y.V."/>
            <person name="Zhorov D.G."/>
            <person name="Warner D."/>
        </authorList>
    </citation>
    <scope>NUCLEOTIDE SEQUENCE [LARGE SCALE GENOMIC DNA]</scope>
    <source>
        <strain evidence="1">180601</strain>
        <tissue evidence="1">Whole Body</tissue>
    </source>
</reference>
<protein>
    <submittedName>
        <fullName evidence="1">Uncharacterized protein</fullName>
    </submittedName>
</protein>
<dbReference type="Proteomes" id="UP000478052">
    <property type="component" value="Unassembled WGS sequence"/>
</dbReference>
<dbReference type="AlphaFoldDB" id="A0A6G0W3E8"/>